<sequence length="37" mass="4155">MKCRPLYGHDHGTIRAVHGIPLYDTEGAHHGIRTSTR</sequence>
<dbReference type="AlphaFoldDB" id="D6ATW7"/>
<evidence type="ECO:0000313" key="2">
    <source>
        <dbReference type="Proteomes" id="UP000003986"/>
    </source>
</evidence>
<accession>D6ATW7</accession>
<evidence type="ECO:0000313" key="1">
    <source>
        <dbReference type="EMBL" id="EFE76173.2"/>
    </source>
</evidence>
<reference evidence="2" key="1">
    <citation type="submission" date="2008-10" db="EMBL/GenBank/DDBJ databases">
        <authorList>
            <person name="Molnar K."/>
        </authorList>
    </citation>
    <scope>NUCLEOTIDE SEQUENCE [LARGE SCALE GENOMIC DNA]</scope>
    <source>
        <strain evidence="2">NRRL 15998</strain>
    </source>
</reference>
<dbReference type="Proteomes" id="UP000003986">
    <property type="component" value="Unassembled WGS sequence"/>
</dbReference>
<name>D6ATW7_STRFL</name>
<proteinExistence type="predicted"/>
<organism evidence="1 2">
    <name type="scientific">Streptomyces filamentosus NRRL 15998</name>
    <dbReference type="NCBI Taxonomy" id="457431"/>
    <lineage>
        <taxon>Bacteria</taxon>
        <taxon>Bacillati</taxon>
        <taxon>Actinomycetota</taxon>
        <taxon>Actinomycetes</taxon>
        <taxon>Kitasatosporales</taxon>
        <taxon>Streptomycetaceae</taxon>
        <taxon>Streptomyces</taxon>
    </lineage>
</organism>
<protein>
    <submittedName>
        <fullName evidence="1">Predicted protein</fullName>
    </submittedName>
</protein>
<reference evidence="2" key="2">
    <citation type="submission" date="2008-12" db="EMBL/GenBank/DDBJ databases">
        <title>Annotation of Streptomyces roseosporus strain NRRL 15998.</title>
        <authorList>
            <consortium name="The Broad Institute Genome Sequencing Platform"/>
            <consortium name="Broad Institute Microbial Sequencing Center"/>
            <person name="Fischbach M."/>
            <person name="Ward D."/>
            <person name="Young S."/>
            <person name="Kodira C.D."/>
            <person name="Zeng Q."/>
            <person name="Koehrsen M."/>
            <person name="Godfrey P."/>
            <person name="Alvarado L."/>
            <person name="Berlin A.M."/>
            <person name="Borenstein D."/>
            <person name="Chen Z."/>
            <person name="Engels R."/>
            <person name="Freedman E."/>
            <person name="Gellesch M."/>
            <person name="Goldberg J."/>
            <person name="Griggs A."/>
            <person name="Gujja S."/>
            <person name="Heiman D.I."/>
            <person name="Hepburn T.A."/>
            <person name="Howarth C."/>
            <person name="Jen D."/>
            <person name="Larson L."/>
            <person name="Lewis B."/>
            <person name="Mehta T."/>
            <person name="Park D."/>
            <person name="Pearson M."/>
            <person name="Roberts A."/>
            <person name="Saif S."/>
            <person name="Shea T.D."/>
            <person name="Shenoy N."/>
            <person name="Sisk P."/>
            <person name="Stolte C."/>
            <person name="Sykes S.N."/>
            <person name="Walk T."/>
            <person name="White J."/>
            <person name="Yandava C."/>
            <person name="Straight P."/>
            <person name="Clardy J."/>
            <person name="Hung D."/>
            <person name="Kolter R."/>
            <person name="Mekalanos J."/>
            <person name="Walker S."/>
            <person name="Walsh C.T."/>
            <person name="Wieland B.L.C."/>
            <person name="Ilzarbe M."/>
            <person name="Galagan J."/>
            <person name="Nusbaum C."/>
            <person name="Birren B."/>
        </authorList>
    </citation>
    <scope>NUCLEOTIDE SEQUENCE [LARGE SCALE GENOMIC DNA]</scope>
    <source>
        <strain evidence="2">NRRL 15998</strain>
    </source>
</reference>
<dbReference type="EMBL" id="DS999644">
    <property type="protein sequence ID" value="EFE76173.2"/>
    <property type="molecule type" value="Genomic_DNA"/>
</dbReference>
<gene>
    <name evidence="1" type="ORF">SSGG_03540</name>
</gene>